<feature type="transmembrane region" description="Helical" evidence="6">
    <location>
        <begin position="622"/>
        <end position="640"/>
    </location>
</feature>
<sequence>MNGMNGMKPSAKSELFMQWGYAMYRYRKRVLAVWILFFAGAAILAGQVPALLKDDGFTPKGSESDRGFHLLQEKLGVPPSSLQLVYDGNGKDLTTEKAKASIAKSLEPLKSLPYVDTWAFVESPRKESARAAEIQAVNVALKLEVEKVLEKYGEIQARLTPPPGMNVYTGGAPALLADMQKASKNDIAKAEMIGLPIALIVLLIIFGTLTAALLPLIVGVASLTATLGITYFIARQVALSNFLPNMVTMLGLAVGIDYALFMVSRFREELRAGREIPDAVAVTCRMAGRSIFFSGIAVLIGLCGMLFVDLSFFRSLCLGGILVVTISVLAANTLLPALLGMLGRHVNSLRVLPKAWSERGTTRRFWERTAYFVMRHPVVLALVLTAALTAMMLPIRGMQLSTPSGDVLPPQYGARQAGDLAGQAFDERELNPLQILATAPEGAWDAASVGRLRAYIDSVKATGGVKGVRSVLDGFPGLSDEQAASVLSEPSLSSPGTGKTAAARDSVLIRVVPESDPDDRATDALVRSLRGLDRQRLDVHMTGGPAYRLDMLDRIQDKLPVVIMFVLGVTFIVLLLAFRSLLLPLKAVLMNVLSLGASIGAVVLVFQHGFLADLMRVTSTGYVSATVPIVIFCVVFGISMDYEVFLISRIAEEYDRTGDNERSTAEGMMKTGSLITSAAFILIVVVGTFIFTDIEIMKALGLGLALAVLIDATVVRVLLVPALMKLLGRLNWWAPGWLRPHGPREGSDPLL</sequence>
<feature type="transmembrane region" description="Helical" evidence="6">
    <location>
        <begin position="559"/>
        <end position="578"/>
    </location>
</feature>
<dbReference type="GeneID" id="95374829"/>
<dbReference type="InterPro" id="IPR000731">
    <property type="entry name" value="SSD"/>
</dbReference>
<keyword evidence="9" id="KW-1185">Reference proteome</keyword>
<organism evidence="8 9">
    <name type="scientific">Paenibacillus chitinolyticus</name>
    <dbReference type="NCBI Taxonomy" id="79263"/>
    <lineage>
        <taxon>Bacteria</taxon>
        <taxon>Bacillati</taxon>
        <taxon>Bacillota</taxon>
        <taxon>Bacilli</taxon>
        <taxon>Bacillales</taxon>
        <taxon>Paenibacillaceae</taxon>
        <taxon>Paenibacillus</taxon>
    </lineage>
</organism>
<feature type="transmembrane region" description="Helical" evidence="6">
    <location>
        <begin position="291"/>
        <end position="313"/>
    </location>
</feature>
<feature type="transmembrane region" description="Helical" evidence="6">
    <location>
        <begin position="372"/>
        <end position="395"/>
    </location>
</feature>
<dbReference type="RefSeq" id="WP_241688821.1">
    <property type="nucleotide sequence ID" value="NZ_CP026520.1"/>
</dbReference>
<feature type="transmembrane region" description="Helical" evidence="6">
    <location>
        <begin position="697"/>
        <end position="719"/>
    </location>
</feature>
<evidence type="ECO:0000256" key="6">
    <source>
        <dbReference type="SAM" id="Phobius"/>
    </source>
</evidence>
<proteinExistence type="predicted"/>
<name>A0ABT4FKR5_9BACL</name>
<feature type="transmembrane region" description="Helical" evidence="6">
    <location>
        <begin position="213"/>
        <end position="234"/>
    </location>
</feature>
<protein>
    <submittedName>
        <fullName evidence="8">MMPL family transporter</fullName>
    </submittedName>
</protein>
<dbReference type="SUPFAM" id="SSF82866">
    <property type="entry name" value="Multidrug efflux transporter AcrB transmembrane domain"/>
    <property type="match status" value="2"/>
</dbReference>
<evidence type="ECO:0000313" key="9">
    <source>
        <dbReference type="Proteomes" id="UP001527202"/>
    </source>
</evidence>
<comment type="subcellular location">
    <subcellularLocation>
        <location evidence="1">Cell membrane</location>
        <topology evidence="1">Multi-pass membrane protein</topology>
    </subcellularLocation>
</comment>
<evidence type="ECO:0000259" key="7">
    <source>
        <dbReference type="PROSITE" id="PS50156"/>
    </source>
</evidence>
<dbReference type="PANTHER" id="PTHR33406:SF13">
    <property type="entry name" value="MEMBRANE PROTEIN YDFJ"/>
    <property type="match status" value="1"/>
</dbReference>
<dbReference type="Pfam" id="PF03176">
    <property type="entry name" value="MMPL"/>
    <property type="match status" value="2"/>
</dbReference>
<dbReference type="EMBL" id="JAMDMJ010000039">
    <property type="protein sequence ID" value="MCY9599072.1"/>
    <property type="molecule type" value="Genomic_DNA"/>
</dbReference>
<accession>A0ABT4FKR5</accession>
<dbReference type="InterPro" id="IPR050545">
    <property type="entry name" value="Mycobact_MmpL"/>
</dbReference>
<dbReference type="PANTHER" id="PTHR33406">
    <property type="entry name" value="MEMBRANE PROTEIN MJ1562-RELATED"/>
    <property type="match status" value="1"/>
</dbReference>
<evidence type="ECO:0000256" key="4">
    <source>
        <dbReference type="ARBA" id="ARBA00022989"/>
    </source>
</evidence>
<dbReference type="Gene3D" id="1.20.1640.10">
    <property type="entry name" value="Multidrug efflux transporter AcrB transmembrane domain"/>
    <property type="match status" value="2"/>
</dbReference>
<dbReference type="PROSITE" id="PS50156">
    <property type="entry name" value="SSD"/>
    <property type="match status" value="1"/>
</dbReference>
<dbReference type="Proteomes" id="UP001527202">
    <property type="component" value="Unassembled WGS sequence"/>
</dbReference>
<feature type="transmembrane region" description="Helical" evidence="6">
    <location>
        <begin position="246"/>
        <end position="264"/>
    </location>
</feature>
<reference evidence="8 9" key="1">
    <citation type="submission" date="2022-05" db="EMBL/GenBank/DDBJ databases">
        <title>Genome Sequencing of Bee-Associated Microbes.</title>
        <authorList>
            <person name="Dunlap C."/>
        </authorList>
    </citation>
    <scope>NUCLEOTIDE SEQUENCE [LARGE SCALE GENOMIC DNA]</scope>
    <source>
        <strain evidence="8 9">NRRL B-23120</strain>
    </source>
</reference>
<feature type="domain" description="SSD" evidence="7">
    <location>
        <begin position="212"/>
        <end position="341"/>
    </location>
</feature>
<keyword evidence="2" id="KW-1003">Cell membrane</keyword>
<keyword evidence="4 6" id="KW-1133">Transmembrane helix</keyword>
<evidence type="ECO:0000256" key="2">
    <source>
        <dbReference type="ARBA" id="ARBA00022475"/>
    </source>
</evidence>
<feature type="transmembrane region" description="Helical" evidence="6">
    <location>
        <begin position="672"/>
        <end position="691"/>
    </location>
</feature>
<comment type="caution">
    <text evidence="8">The sequence shown here is derived from an EMBL/GenBank/DDBJ whole genome shotgun (WGS) entry which is preliminary data.</text>
</comment>
<gene>
    <name evidence="8" type="ORF">M5X16_25265</name>
</gene>
<evidence type="ECO:0000313" key="8">
    <source>
        <dbReference type="EMBL" id="MCY9599072.1"/>
    </source>
</evidence>
<keyword evidence="3 6" id="KW-0812">Transmembrane</keyword>
<feature type="transmembrane region" description="Helical" evidence="6">
    <location>
        <begin position="590"/>
        <end position="610"/>
    </location>
</feature>
<dbReference type="InterPro" id="IPR004869">
    <property type="entry name" value="MMPL_dom"/>
</dbReference>
<feature type="transmembrane region" description="Helical" evidence="6">
    <location>
        <begin position="319"/>
        <end position="342"/>
    </location>
</feature>
<evidence type="ECO:0000256" key="3">
    <source>
        <dbReference type="ARBA" id="ARBA00022692"/>
    </source>
</evidence>
<evidence type="ECO:0000256" key="5">
    <source>
        <dbReference type="ARBA" id="ARBA00023136"/>
    </source>
</evidence>
<feature type="transmembrane region" description="Helical" evidence="6">
    <location>
        <begin position="187"/>
        <end position="206"/>
    </location>
</feature>
<evidence type="ECO:0000256" key="1">
    <source>
        <dbReference type="ARBA" id="ARBA00004651"/>
    </source>
</evidence>
<keyword evidence="5 6" id="KW-0472">Membrane</keyword>